<dbReference type="Gene3D" id="2.30.29.30">
    <property type="entry name" value="Pleckstrin-homology domain (PH domain)/Phosphotyrosine-binding domain (PTB)"/>
    <property type="match status" value="1"/>
</dbReference>
<dbReference type="SMART" id="SM00233">
    <property type="entry name" value="PH"/>
    <property type="match status" value="1"/>
</dbReference>
<dbReference type="SUPFAM" id="SSF50729">
    <property type="entry name" value="PH domain-like"/>
    <property type="match status" value="1"/>
</dbReference>
<dbReference type="InterPro" id="IPR037239">
    <property type="entry name" value="OSBP_sf"/>
</dbReference>
<dbReference type="PROSITE" id="PS50088">
    <property type="entry name" value="ANK_REPEAT"/>
    <property type="match status" value="2"/>
</dbReference>
<feature type="region of interest" description="Disordered" evidence="8">
    <location>
        <begin position="1"/>
        <end position="111"/>
    </location>
</feature>
<keyword evidence="5" id="KW-0446">Lipid-binding</keyword>
<evidence type="ECO:0000313" key="11">
    <source>
        <dbReference type="Proteomes" id="UP001390339"/>
    </source>
</evidence>
<dbReference type="Pfam" id="PF01237">
    <property type="entry name" value="Oxysterol_BP"/>
    <property type="match status" value="1"/>
</dbReference>
<keyword evidence="4" id="KW-0445">Lipid transport</keyword>
<dbReference type="PANTHER" id="PTHR10972:SF205">
    <property type="entry name" value="OXYSTEROL-BINDING PROTEIN 1"/>
    <property type="match status" value="1"/>
</dbReference>
<dbReference type="Pfam" id="PF12796">
    <property type="entry name" value="Ank_2"/>
    <property type="match status" value="1"/>
</dbReference>
<evidence type="ECO:0000256" key="7">
    <source>
        <dbReference type="SAM" id="Coils"/>
    </source>
</evidence>
<name>A0ABR2HRJ7_9PEZI</name>
<comment type="similarity">
    <text evidence="1">Belongs to the OSBP family.</text>
</comment>
<sequence>MSDAGDSQHKRSRSSALNLLRRKDKDSRSAAGDDETPSEDPSHFASGLASRPTTAQSPIGTSPSKGHTSKMSLGRVPSQHQQQQQQPPQAAPSASVAPSRTSMAAGDRTSTIEQSVRKFRIVEALRSGNTAAISKAIRETSENANRASISSVNAASIGPLEDTTVLHLAIQCAEGDVIEYVLSDGAGLIDINARDKDGNLPLHIAATQGRAAVVRLLLEQKDINDAIANNQGKLPLDVARNPDIFQMLQLSRTLFVQDKVKQVQDLVRSGQYDTLGQVLEEPRVKTILDINSIELPSDPTTVQAGGTLLHEAARKKDVKLIQALLLHGADPFQRDRKGKLPQDVTKDDVTRAMLKKSPAAVAAQRGIQEKAVLGHVASQGGATPAAPDALGSRDPTMKGYLKKWTNYRKGYQLRWFVLENGVLSYYKHQDDAENACRGAISMRIAKLHMSPDEKTKFEIIGKSSVKYTLKANHEVEAKRWFWALNNAIQWMKDQAKEEVKQKAQKDEFLRQAKDQLTTTRSADPSILEPAQSEAGASMADRSSVQLSRMPSAKASNSRVGLSRASTTGSVDDEFADAAGDDMSKAPSHGGLGNHGEYDDDDDEESSGGGERPTATKDAFNITAQSAKLQLDTLAQVSSALIAEANRSPDMLIGDPKAAQALAAYDAAIKSLKGLMGDLLRISKDRDAHWQYRLDQEIEMRQMWEESMAKVAKEQEELEERVGKAELKHKMTKRALREVMEGSTNNSRPVSSHSAVAPVVEAAAIAEEEPVEPVAQSATLAAPATTAAPLKTPPPMHRRPTALSQVVDISDDSESEQEEFFDAVDAGEVDVEPMPASEVSQLDSGHEVVVSGGLDIASSYKGYENGIRTRLKIDADNRPKISLWGILKSMIGKDMTKMTLPVTFNEPTSMLYRAAEDMEYAELLDLAAERTESVERMLYVAAFAASEFASTIGRVAKPFNPLLAETFEYVRPDKGYRFFTEQISHHPPIGAVHAESANWSYWGESNVKSKFYGKSFDINHLGTWFVKLQPKSGGKEDYYSWRKPNSAVVGIITGSPTVDNYGPVQIKNWTTGEVCHLDFKQRGWKASSAYQVAGKIVGPDGRVRVSIGGHWNSKIYARYTPGFEATVEEPADGGAAIRGSISDTSKAFLVWQANERPQGIPFNLTPFVLTFNHLDDNLRKYIATTDSRYRPDQRAMEDGEYDIAATEKERLEDEQRLRRKTREEHGEHYSSPWFTRATCEITGESYWKFNGDYWKQREKFGEGDEHAWDKLEPLFVEQPEKA</sequence>
<dbReference type="EMBL" id="JAPCWZ010000009">
    <property type="protein sequence ID" value="KAK8851684.1"/>
    <property type="molecule type" value="Genomic_DNA"/>
</dbReference>
<feature type="domain" description="PH" evidence="9">
    <location>
        <begin position="394"/>
        <end position="489"/>
    </location>
</feature>
<reference evidence="10 11" key="1">
    <citation type="journal article" date="2024" name="IMA Fungus">
        <title>Apiospora arundinis, a panoply of carbohydrate-active enzymes and secondary metabolites.</title>
        <authorList>
            <person name="Sorensen T."/>
            <person name="Petersen C."/>
            <person name="Muurmann A.T."/>
            <person name="Christiansen J.V."/>
            <person name="Brundto M.L."/>
            <person name="Overgaard C.K."/>
            <person name="Boysen A.T."/>
            <person name="Wollenberg R.D."/>
            <person name="Larsen T.O."/>
            <person name="Sorensen J.L."/>
            <person name="Nielsen K.L."/>
            <person name="Sondergaard T.E."/>
        </authorList>
    </citation>
    <scope>NUCLEOTIDE SEQUENCE [LARGE SCALE GENOMIC DNA]</scope>
    <source>
        <strain evidence="10 11">AAU 773</strain>
    </source>
</reference>
<evidence type="ECO:0000256" key="8">
    <source>
        <dbReference type="SAM" id="MobiDB-lite"/>
    </source>
</evidence>
<dbReference type="InterPro" id="IPR000648">
    <property type="entry name" value="Oxysterol-bd"/>
</dbReference>
<dbReference type="SMART" id="SM00248">
    <property type="entry name" value="ANK"/>
    <property type="match status" value="3"/>
</dbReference>
<keyword evidence="6" id="KW-0040">ANK repeat</keyword>
<dbReference type="CDD" id="cd13292">
    <property type="entry name" value="PH_Osh1p_Osh2p_yeast"/>
    <property type="match status" value="1"/>
</dbReference>
<dbReference type="Gene3D" id="1.25.40.20">
    <property type="entry name" value="Ankyrin repeat-containing domain"/>
    <property type="match status" value="2"/>
</dbReference>
<dbReference type="InterPro" id="IPR036770">
    <property type="entry name" value="Ankyrin_rpt-contain_sf"/>
</dbReference>
<evidence type="ECO:0000259" key="9">
    <source>
        <dbReference type="PROSITE" id="PS50003"/>
    </source>
</evidence>
<feature type="compositionally biased region" description="Polar residues" evidence="8">
    <location>
        <begin position="540"/>
        <end position="569"/>
    </location>
</feature>
<dbReference type="InterPro" id="IPR011993">
    <property type="entry name" value="PH-like_dom_sf"/>
</dbReference>
<organism evidence="10 11">
    <name type="scientific">Apiospora arundinis</name>
    <dbReference type="NCBI Taxonomy" id="335852"/>
    <lineage>
        <taxon>Eukaryota</taxon>
        <taxon>Fungi</taxon>
        <taxon>Dikarya</taxon>
        <taxon>Ascomycota</taxon>
        <taxon>Pezizomycotina</taxon>
        <taxon>Sordariomycetes</taxon>
        <taxon>Xylariomycetidae</taxon>
        <taxon>Amphisphaeriales</taxon>
        <taxon>Apiosporaceae</taxon>
        <taxon>Apiospora</taxon>
    </lineage>
</organism>
<dbReference type="SUPFAM" id="SSF144000">
    <property type="entry name" value="Oxysterol-binding protein-like"/>
    <property type="match status" value="1"/>
</dbReference>
<keyword evidence="7" id="KW-0175">Coiled coil</keyword>
<feature type="repeat" description="ANK" evidence="6">
    <location>
        <begin position="197"/>
        <end position="219"/>
    </location>
</feature>
<keyword evidence="11" id="KW-1185">Reference proteome</keyword>
<evidence type="ECO:0000256" key="2">
    <source>
        <dbReference type="ARBA" id="ARBA00022448"/>
    </source>
</evidence>
<protein>
    <submittedName>
        <fullName evidence="10">Oxysterol-binding protein</fullName>
    </submittedName>
</protein>
<dbReference type="Gene3D" id="3.30.70.3490">
    <property type="match status" value="1"/>
</dbReference>
<evidence type="ECO:0000256" key="6">
    <source>
        <dbReference type="PROSITE-ProRule" id="PRU00023"/>
    </source>
</evidence>
<dbReference type="SUPFAM" id="SSF48403">
    <property type="entry name" value="Ankyrin repeat"/>
    <property type="match status" value="1"/>
</dbReference>
<accession>A0ABR2HRJ7</accession>
<dbReference type="PROSITE" id="PS50003">
    <property type="entry name" value="PH_DOMAIN"/>
    <property type="match status" value="1"/>
</dbReference>
<evidence type="ECO:0000256" key="3">
    <source>
        <dbReference type="ARBA" id="ARBA00022553"/>
    </source>
</evidence>
<keyword evidence="2" id="KW-0813">Transport</keyword>
<dbReference type="InterPro" id="IPR002110">
    <property type="entry name" value="Ankyrin_rpt"/>
</dbReference>
<evidence type="ECO:0000256" key="1">
    <source>
        <dbReference type="ARBA" id="ARBA00008842"/>
    </source>
</evidence>
<dbReference type="PANTHER" id="PTHR10972">
    <property type="entry name" value="OXYSTEROL-BINDING PROTEIN-RELATED"/>
    <property type="match status" value="1"/>
</dbReference>
<feature type="compositionally biased region" description="Acidic residues" evidence="8">
    <location>
        <begin position="570"/>
        <end position="579"/>
    </location>
</feature>
<feature type="coiled-coil region" evidence="7">
    <location>
        <begin position="700"/>
        <end position="734"/>
    </location>
</feature>
<evidence type="ECO:0000256" key="4">
    <source>
        <dbReference type="ARBA" id="ARBA00023055"/>
    </source>
</evidence>
<comment type="caution">
    <text evidence="10">The sequence shown here is derived from an EMBL/GenBank/DDBJ whole genome shotgun (WGS) entry which is preliminary data.</text>
</comment>
<keyword evidence="3" id="KW-0597">Phosphoprotein</keyword>
<feature type="repeat" description="ANK" evidence="6">
    <location>
        <begin position="304"/>
        <end position="336"/>
    </location>
</feature>
<dbReference type="InterPro" id="IPR001849">
    <property type="entry name" value="PH_domain"/>
</dbReference>
<feature type="region of interest" description="Disordered" evidence="8">
    <location>
        <begin position="514"/>
        <end position="615"/>
    </location>
</feature>
<dbReference type="Proteomes" id="UP001390339">
    <property type="component" value="Unassembled WGS sequence"/>
</dbReference>
<dbReference type="Pfam" id="PF00169">
    <property type="entry name" value="PH"/>
    <property type="match status" value="1"/>
</dbReference>
<feature type="compositionally biased region" description="Low complexity" evidence="8">
    <location>
        <begin position="77"/>
        <end position="99"/>
    </location>
</feature>
<evidence type="ECO:0000256" key="5">
    <source>
        <dbReference type="ARBA" id="ARBA00023121"/>
    </source>
</evidence>
<evidence type="ECO:0000313" key="10">
    <source>
        <dbReference type="EMBL" id="KAK8851684.1"/>
    </source>
</evidence>
<gene>
    <name evidence="10" type="ORF">PGQ11_014163</name>
</gene>
<feature type="compositionally biased region" description="Polar residues" evidence="8">
    <location>
        <begin position="51"/>
        <end position="71"/>
    </location>
</feature>
<dbReference type="Gene3D" id="2.40.160.120">
    <property type="match status" value="1"/>
</dbReference>
<proteinExistence type="inferred from homology"/>
<dbReference type="Pfam" id="PF00023">
    <property type="entry name" value="Ank"/>
    <property type="match status" value="1"/>
</dbReference>
<dbReference type="PROSITE" id="PS50297">
    <property type="entry name" value="ANK_REP_REGION"/>
    <property type="match status" value="2"/>
</dbReference>